<organism evidence="3 4">
    <name type="scientific">Sphingomonas aracearum</name>
    <dbReference type="NCBI Taxonomy" id="2283317"/>
    <lineage>
        <taxon>Bacteria</taxon>
        <taxon>Pseudomonadati</taxon>
        <taxon>Pseudomonadota</taxon>
        <taxon>Alphaproteobacteria</taxon>
        <taxon>Sphingomonadales</taxon>
        <taxon>Sphingomonadaceae</taxon>
        <taxon>Sphingomonas</taxon>
    </lineage>
</organism>
<keyword evidence="1" id="KW-1133">Transmembrane helix</keyword>
<evidence type="ECO:0000256" key="1">
    <source>
        <dbReference type="SAM" id="Phobius"/>
    </source>
</evidence>
<dbReference type="Proteomes" id="UP000253918">
    <property type="component" value="Unassembled WGS sequence"/>
</dbReference>
<dbReference type="EMBL" id="QQNB01000002">
    <property type="protein sequence ID" value="RDE05798.1"/>
    <property type="molecule type" value="Genomic_DNA"/>
</dbReference>
<keyword evidence="1" id="KW-0472">Membrane</keyword>
<evidence type="ECO:0000256" key="2">
    <source>
        <dbReference type="SAM" id="SignalP"/>
    </source>
</evidence>
<feature type="signal peptide" evidence="2">
    <location>
        <begin position="1"/>
        <end position="27"/>
    </location>
</feature>
<sequence>MNSMVKKAVLGLALGATALTAAAPAEAQRYRGYRGGWHHRGGDAAGAAILGGIVGLGVGAAIASSNRDRYYDGYYDRGYYPPPPPRRGGYYARDYYYDRYPACYTQRRFDPYYGRSVRVRVCN</sequence>
<name>A0A369VTV4_9SPHN</name>
<evidence type="ECO:0000313" key="4">
    <source>
        <dbReference type="Proteomes" id="UP000253918"/>
    </source>
</evidence>
<feature type="chain" id="PRO_5016579746" description="Lectin-like protein BA14k" evidence="2">
    <location>
        <begin position="28"/>
        <end position="123"/>
    </location>
</feature>
<evidence type="ECO:0000313" key="3">
    <source>
        <dbReference type="EMBL" id="RDE05798.1"/>
    </source>
</evidence>
<gene>
    <name evidence="3" type="ORF">DVW87_11420</name>
</gene>
<keyword evidence="4" id="KW-1185">Reference proteome</keyword>
<keyword evidence="1" id="KW-0812">Transmembrane</keyword>
<dbReference type="RefSeq" id="WP_114687867.1">
    <property type="nucleotide sequence ID" value="NZ_QQNB01000002.1"/>
</dbReference>
<reference evidence="3 4" key="1">
    <citation type="submission" date="2018-07" db="EMBL/GenBank/DDBJ databases">
        <title>a novel species of Sphingomonas isolated from the rhizosphere soil of Araceae plant.</title>
        <authorList>
            <person name="Zhiyong W."/>
            <person name="Qinglan Z."/>
            <person name="Zhiwei F."/>
            <person name="Ding X."/>
            <person name="Gejiao W."/>
            <person name="Shixue Z."/>
        </authorList>
    </citation>
    <scope>NUCLEOTIDE SEQUENCE [LARGE SCALE GENOMIC DNA]</scope>
    <source>
        <strain evidence="3 4">WZY 27</strain>
    </source>
</reference>
<keyword evidence="2" id="KW-0732">Signal</keyword>
<accession>A0A369VTV4</accession>
<protein>
    <recommendedName>
        <fullName evidence="5">Lectin-like protein BA14k</fullName>
    </recommendedName>
</protein>
<evidence type="ECO:0008006" key="5">
    <source>
        <dbReference type="Google" id="ProtNLM"/>
    </source>
</evidence>
<dbReference type="AlphaFoldDB" id="A0A369VTV4"/>
<comment type="caution">
    <text evidence="3">The sequence shown here is derived from an EMBL/GenBank/DDBJ whole genome shotgun (WGS) entry which is preliminary data.</text>
</comment>
<proteinExistence type="predicted"/>
<feature type="transmembrane region" description="Helical" evidence="1">
    <location>
        <begin position="43"/>
        <end position="63"/>
    </location>
</feature>